<gene>
    <name evidence="1" type="ORF">UFOVP42_57</name>
</gene>
<organism evidence="1">
    <name type="scientific">uncultured Caudovirales phage</name>
    <dbReference type="NCBI Taxonomy" id="2100421"/>
    <lineage>
        <taxon>Viruses</taxon>
        <taxon>Duplodnaviria</taxon>
        <taxon>Heunggongvirae</taxon>
        <taxon>Uroviricota</taxon>
        <taxon>Caudoviricetes</taxon>
        <taxon>Peduoviridae</taxon>
        <taxon>Maltschvirus</taxon>
        <taxon>Maltschvirus maltsch</taxon>
    </lineage>
</organism>
<dbReference type="EMBL" id="LR796169">
    <property type="protein sequence ID" value="CAB4123410.1"/>
    <property type="molecule type" value="Genomic_DNA"/>
</dbReference>
<reference evidence="1" key="1">
    <citation type="submission" date="2020-04" db="EMBL/GenBank/DDBJ databases">
        <authorList>
            <person name="Chiriac C."/>
            <person name="Salcher M."/>
            <person name="Ghai R."/>
            <person name="Kavagutti S V."/>
        </authorList>
    </citation>
    <scope>NUCLEOTIDE SEQUENCE</scope>
</reference>
<protein>
    <submittedName>
        <fullName evidence="1">Uncharacterized protein</fullName>
    </submittedName>
</protein>
<proteinExistence type="predicted"/>
<accession>A0A6J5KTH5</accession>
<evidence type="ECO:0000313" key="1">
    <source>
        <dbReference type="EMBL" id="CAB4123410.1"/>
    </source>
</evidence>
<sequence>MTAPNTYLPYPVPQSVEELQADMNALVLQTGVPQELQDQYTNLINSPTFQADVNEAEANSDSMDNE</sequence>
<name>A0A6J5KTH5_9CAUD</name>